<reference evidence="5 6" key="1">
    <citation type="journal article" date="2009" name="J. Bacteriol.">
        <title>Genome sequences of three Agrobacterium biovars help elucidate the evolution of multichromosome genomes in bacteria.</title>
        <authorList>
            <person name="Slater S.C."/>
            <person name="Goldman B.S."/>
            <person name="Goodner B."/>
            <person name="Setubal J.C."/>
            <person name="Farrand S.K."/>
            <person name="Nester E.W."/>
            <person name="Burr T.J."/>
            <person name="Banta L."/>
            <person name="Dickerman A.W."/>
            <person name="Paulsen I."/>
            <person name="Otten L."/>
            <person name="Suen G."/>
            <person name="Welch R."/>
            <person name="Almeida N.F."/>
            <person name="Arnold F."/>
            <person name="Burton O.T."/>
            <person name="Du Z."/>
            <person name="Ewing A."/>
            <person name="Godsy E."/>
            <person name="Heisel S."/>
            <person name="Houmiel K.L."/>
            <person name="Jhaveri J."/>
            <person name="Lu J."/>
            <person name="Miller N.M."/>
            <person name="Norton S."/>
            <person name="Chen Q."/>
            <person name="Phoolcharoen W."/>
            <person name="Ohlin V."/>
            <person name="Ondrusek D."/>
            <person name="Pride N."/>
            <person name="Stricklin S.L."/>
            <person name="Sun J."/>
            <person name="Wheeler C."/>
            <person name="Wilson L."/>
            <person name="Zhu H."/>
            <person name="Wood D.W."/>
        </authorList>
    </citation>
    <scope>NUCLEOTIDE SEQUENCE [LARGE SCALE GENOMIC DNA]</scope>
    <source>
        <strain evidence="6">S4 / ATCC BAA-846</strain>
        <plasmid evidence="5 6">pAtS4b</plasmid>
    </source>
</reference>
<comment type="similarity">
    <text evidence="1">Belongs to the P-Pant transferase superfamily. Gsp/Sfp/HetI/AcpT family.</text>
</comment>
<dbReference type="GO" id="GO:0000287">
    <property type="term" value="F:magnesium ion binding"/>
    <property type="evidence" value="ECO:0007669"/>
    <property type="project" value="InterPro"/>
</dbReference>
<dbReference type="InterPro" id="IPR008278">
    <property type="entry name" value="4-PPantetheinyl_Trfase_dom"/>
</dbReference>
<dbReference type="InterPro" id="IPR037143">
    <property type="entry name" value="4-PPantetheinyl_Trfase_dom_sf"/>
</dbReference>
<dbReference type="InterPro" id="IPR050559">
    <property type="entry name" value="P-Pant_transferase_sf"/>
</dbReference>
<dbReference type="EMBL" id="CP000635">
    <property type="protein sequence ID" value="ACM39349.1"/>
    <property type="molecule type" value="Genomic_DNA"/>
</dbReference>
<evidence type="ECO:0000259" key="4">
    <source>
        <dbReference type="Pfam" id="PF22624"/>
    </source>
</evidence>
<dbReference type="Pfam" id="PF01648">
    <property type="entry name" value="ACPS"/>
    <property type="match status" value="1"/>
</dbReference>
<dbReference type="GO" id="GO:0005829">
    <property type="term" value="C:cytosol"/>
    <property type="evidence" value="ECO:0007669"/>
    <property type="project" value="TreeGrafter"/>
</dbReference>
<geneLocation type="plasmid" evidence="5 6">
    <name>pAtS4b</name>
</geneLocation>
<keyword evidence="2 5" id="KW-0808">Transferase</keyword>
<dbReference type="HOGENOM" id="CLU_057011_2_3_5"/>
<evidence type="ECO:0000313" key="6">
    <source>
        <dbReference type="Proteomes" id="UP000001596"/>
    </source>
</evidence>
<dbReference type="GO" id="GO:0019878">
    <property type="term" value="P:lysine biosynthetic process via aminoadipic acid"/>
    <property type="evidence" value="ECO:0007669"/>
    <property type="project" value="TreeGrafter"/>
</dbReference>
<evidence type="ECO:0000259" key="3">
    <source>
        <dbReference type="Pfam" id="PF01648"/>
    </source>
</evidence>
<dbReference type="SUPFAM" id="SSF56214">
    <property type="entry name" value="4'-phosphopantetheinyl transferase"/>
    <property type="match status" value="2"/>
</dbReference>
<name>B9K3A1_ALLAM</name>
<evidence type="ECO:0000256" key="2">
    <source>
        <dbReference type="ARBA" id="ARBA00022679"/>
    </source>
</evidence>
<gene>
    <name evidence="5" type="ordered locus">Avi_9644</name>
</gene>
<dbReference type="Gene3D" id="3.90.470.20">
    <property type="entry name" value="4'-phosphopantetheinyl transferase domain"/>
    <property type="match status" value="1"/>
</dbReference>
<keyword evidence="5" id="KW-0614">Plasmid</keyword>
<proteinExistence type="inferred from homology"/>
<dbReference type="PANTHER" id="PTHR12215:SF10">
    <property type="entry name" value="L-AMINOADIPATE-SEMIALDEHYDE DEHYDROGENASE-PHOSPHOPANTETHEINYL TRANSFERASE"/>
    <property type="match status" value="1"/>
</dbReference>
<accession>B9K3A1</accession>
<feature type="domain" description="4'-phosphopantetheinyl transferase" evidence="3">
    <location>
        <begin position="62"/>
        <end position="156"/>
    </location>
</feature>
<dbReference type="InterPro" id="IPR055066">
    <property type="entry name" value="AASDHPPT_N"/>
</dbReference>
<organism evidence="5 6">
    <name type="scientific">Allorhizobium ampelinum (strain ATCC BAA-846 / DSM 112012 / S4)</name>
    <name type="common">Agrobacterium vitis (strain S4)</name>
    <dbReference type="NCBI Taxonomy" id="311402"/>
    <lineage>
        <taxon>Bacteria</taxon>
        <taxon>Pseudomonadati</taxon>
        <taxon>Pseudomonadota</taxon>
        <taxon>Alphaproteobacteria</taxon>
        <taxon>Hyphomicrobiales</taxon>
        <taxon>Rhizobiaceae</taxon>
        <taxon>Rhizobium/Agrobacterium group</taxon>
        <taxon>Allorhizobium</taxon>
        <taxon>Allorhizobium ampelinum</taxon>
    </lineage>
</organism>
<evidence type="ECO:0000256" key="1">
    <source>
        <dbReference type="ARBA" id="ARBA00010990"/>
    </source>
</evidence>
<sequence length="185" mass="20839">MGRGLLRTLLSERLKVPEQEIRFVYGPFGKPHLLDYNNNERIHFNVSNAEDVVAIAMSSTTRVGIDVERKKNESYEEIYPFVLSDRELHEVRGADPQLRGAAFISCWTRKEALVKAAGLSISSLATIELSNEQNRIQLCAADWDGTKHLRKFSAWDESLIAGFSVSIACDSARATVKSHRHCFKT</sequence>
<dbReference type="Proteomes" id="UP000001596">
    <property type="component" value="Plasmid pAtS4b"/>
</dbReference>
<evidence type="ECO:0000313" key="5">
    <source>
        <dbReference type="EMBL" id="ACM39349.1"/>
    </source>
</evidence>
<dbReference type="KEGG" id="avi:Avi_9644"/>
<dbReference type="Pfam" id="PF22624">
    <property type="entry name" value="AASDHPPT_N"/>
    <property type="match status" value="1"/>
</dbReference>
<keyword evidence="6" id="KW-1185">Reference proteome</keyword>
<feature type="domain" description="4'-phosphopantetheinyl transferase N-terminal" evidence="4">
    <location>
        <begin position="2"/>
        <end position="58"/>
    </location>
</feature>
<dbReference type="AlphaFoldDB" id="B9K3A1"/>
<dbReference type="PANTHER" id="PTHR12215">
    <property type="entry name" value="PHOSPHOPANTETHEINE TRANSFERASE"/>
    <property type="match status" value="1"/>
</dbReference>
<protein>
    <submittedName>
        <fullName evidence="5">Phosphopantetheinyl transferase</fullName>
    </submittedName>
</protein>
<dbReference type="GO" id="GO:0008897">
    <property type="term" value="F:holo-[acyl-carrier-protein] synthase activity"/>
    <property type="evidence" value="ECO:0007669"/>
    <property type="project" value="InterPro"/>
</dbReference>